<dbReference type="EMBL" id="JBHSQH010000001">
    <property type="protein sequence ID" value="MFC5971131.1"/>
    <property type="molecule type" value="Genomic_DNA"/>
</dbReference>
<feature type="region of interest" description="Disordered" evidence="1">
    <location>
        <begin position="1"/>
        <end position="76"/>
    </location>
</feature>
<evidence type="ECO:0000256" key="1">
    <source>
        <dbReference type="SAM" id="MobiDB-lite"/>
    </source>
</evidence>
<protein>
    <recommendedName>
        <fullName evidence="4">ArsR family transcriptional regulator</fullName>
    </recommendedName>
</protein>
<dbReference type="RefSeq" id="WP_247414042.1">
    <property type="nucleotide sequence ID" value="NZ_JALLGW010000001.1"/>
</dbReference>
<feature type="compositionally biased region" description="Basic and acidic residues" evidence="1">
    <location>
        <begin position="56"/>
        <end position="76"/>
    </location>
</feature>
<evidence type="ECO:0000313" key="2">
    <source>
        <dbReference type="EMBL" id="MFC5971131.1"/>
    </source>
</evidence>
<evidence type="ECO:0000313" key="3">
    <source>
        <dbReference type="Proteomes" id="UP001596099"/>
    </source>
</evidence>
<evidence type="ECO:0008006" key="4">
    <source>
        <dbReference type="Google" id="ProtNLM"/>
    </source>
</evidence>
<gene>
    <name evidence="2" type="ORF">ACFPYI_07275</name>
</gene>
<dbReference type="Proteomes" id="UP001596099">
    <property type="component" value="Unassembled WGS sequence"/>
</dbReference>
<dbReference type="AlphaFoldDB" id="A0ABD5RL64"/>
<accession>A0ABD5RL64</accession>
<comment type="caution">
    <text evidence="2">The sequence shown here is derived from an EMBL/GenBank/DDBJ whole genome shotgun (WGS) entry which is preliminary data.</text>
</comment>
<proteinExistence type="predicted"/>
<reference evidence="2 3" key="1">
    <citation type="journal article" date="2019" name="Int. J. Syst. Evol. Microbiol.">
        <title>The Global Catalogue of Microorganisms (GCM) 10K type strain sequencing project: providing services to taxonomists for standard genome sequencing and annotation.</title>
        <authorList>
            <consortium name="The Broad Institute Genomics Platform"/>
            <consortium name="The Broad Institute Genome Sequencing Center for Infectious Disease"/>
            <person name="Wu L."/>
            <person name="Ma J."/>
        </authorList>
    </citation>
    <scope>NUCLEOTIDE SEQUENCE [LARGE SCALE GENOMIC DNA]</scope>
    <source>
        <strain evidence="2 3">CGMCC 1.12543</strain>
    </source>
</reference>
<organism evidence="2 3">
    <name type="scientific">Halomarina salina</name>
    <dbReference type="NCBI Taxonomy" id="1872699"/>
    <lineage>
        <taxon>Archaea</taxon>
        <taxon>Methanobacteriati</taxon>
        <taxon>Methanobacteriota</taxon>
        <taxon>Stenosarchaea group</taxon>
        <taxon>Halobacteria</taxon>
        <taxon>Halobacteriales</taxon>
        <taxon>Natronomonadaceae</taxon>
        <taxon>Halomarina</taxon>
    </lineage>
</organism>
<sequence>MSDDPGTPDAVGKSLGSLASPQHLGGVGVTDPAEEAGLSKGTVHSHSATPARKGHAVSDDGPHRRRPRRDDEENRS</sequence>
<keyword evidence="3" id="KW-1185">Reference proteome</keyword>
<name>A0ABD5RL64_9EURY</name>